<dbReference type="Proteomes" id="UP000001299">
    <property type="component" value="Chromosome 1"/>
</dbReference>
<dbReference type="STRING" id="515622.bpr_I0944"/>
<dbReference type="EMBL" id="CP001810">
    <property type="protein sequence ID" value="ADL33686.1"/>
    <property type="molecule type" value="Genomic_DNA"/>
</dbReference>
<gene>
    <name evidence="2" type="ordered locus">bpr_I0944</name>
</gene>
<evidence type="ECO:0000256" key="1">
    <source>
        <dbReference type="SAM" id="MobiDB-lite"/>
    </source>
</evidence>
<name>E0S1L1_BUTPB</name>
<sequence>MSSIIQSNQVFNNEIAFCRVYSLESKKQLEERFLAHRISYFIEWQDKSIIQRLFDRKGSKIVCTFRINKSEVLRARELAQGIEGIKFKDNGDIKFNERIRRRSEAVKSNDDGDGLEMPELKFENSTEDYEEEN</sequence>
<proteinExistence type="predicted"/>
<feature type="region of interest" description="Disordered" evidence="1">
    <location>
        <begin position="103"/>
        <end position="133"/>
    </location>
</feature>
<evidence type="ECO:0000313" key="2">
    <source>
        <dbReference type="EMBL" id="ADL33686.1"/>
    </source>
</evidence>
<dbReference type="AlphaFoldDB" id="E0S1L1"/>
<accession>E0S1L1</accession>
<protein>
    <submittedName>
        <fullName evidence="2">Uncharacterized protein</fullName>
    </submittedName>
</protein>
<keyword evidence="3" id="KW-1185">Reference proteome</keyword>
<dbReference type="HOGENOM" id="CLU_1902809_0_0_9"/>
<reference evidence="2 3" key="1">
    <citation type="journal article" date="2010" name="PLoS ONE">
        <title>The glycobiome of the rumen bacterium Butyrivibrio proteoclasticus B316(T) highlights adaptation to a polysaccharide-rich environment.</title>
        <authorList>
            <person name="Kelly W.J."/>
            <person name="Leahy S.C."/>
            <person name="Altermann E."/>
            <person name="Yeoman C.J."/>
            <person name="Dunne J.C."/>
            <person name="Kong Z."/>
            <person name="Pacheco D.M."/>
            <person name="Li D."/>
            <person name="Noel S.J."/>
            <person name="Moon C.D."/>
            <person name="Cookson A.L."/>
            <person name="Attwood G.T."/>
        </authorList>
    </citation>
    <scope>NUCLEOTIDE SEQUENCE [LARGE SCALE GENOMIC DNA]</scope>
    <source>
        <strain evidence="3">ATCC 51982 / DSM 14932 / B316</strain>
    </source>
</reference>
<dbReference type="KEGG" id="bpb:bpr_I0944"/>
<evidence type="ECO:0000313" key="3">
    <source>
        <dbReference type="Proteomes" id="UP000001299"/>
    </source>
</evidence>
<dbReference type="RefSeq" id="WP_013280342.1">
    <property type="nucleotide sequence ID" value="NC_014387.1"/>
</dbReference>
<organism evidence="2 3">
    <name type="scientific">Butyrivibrio proteoclasticus (strain ATCC 51982 / DSM 14932 / B316)</name>
    <name type="common">Clostridium proteoclasticum</name>
    <dbReference type="NCBI Taxonomy" id="515622"/>
    <lineage>
        <taxon>Bacteria</taxon>
        <taxon>Bacillati</taxon>
        <taxon>Bacillota</taxon>
        <taxon>Clostridia</taxon>
        <taxon>Lachnospirales</taxon>
        <taxon>Lachnospiraceae</taxon>
        <taxon>Butyrivibrio</taxon>
    </lineage>
</organism>
<dbReference type="eggNOG" id="ENOG5033NWF">
    <property type="taxonomic scope" value="Bacteria"/>
</dbReference>